<reference evidence="1 2" key="1">
    <citation type="journal article" date="2014" name="Agronomy (Basel)">
        <title>A Draft Genome Sequence for Ensete ventricosum, the Drought-Tolerant Tree Against Hunger.</title>
        <authorList>
            <person name="Harrison J."/>
            <person name="Moore K.A."/>
            <person name="Paszkiewicz K."/>
            <person name="Jones T."/>
            <person name="Grant M."/>
            <person name="Ambacheew D."/>
            <person name="Muzemil S."/>
            <person name="Studholme D.J."/>
        </authorList>
    </citation>
    <scope>NUCLEOTIDE SEQUENCE [LARGE SCALE GENOMIC DNA]</scope>
</reference>
<gene>
    <name evidence="1" type="ORF">B296_00042701</name>
</gene>
<organism evidence="1 2">
    <name type="scientific">Ensete ventricosum</name>
    <name type="common">Abyssinian banana</name>
    <name type="synonym">Musa ensete</name>
    <dbReference type="NCBI Taxonomy" id="4639"/>
    <lineage>
        <taxon>Eukaryota</taxon>
        <taxon>Viridiplantae</taxon>
        <taxon>Streptophyta</taxon>
        <taxon>Embryophyta</taxon>
        <taxon>Tracheophyta</taxon>
        <taxon>Spermatophyta</taxon>
        <taxon>Magnoliopsida</taxon>
        <taxon>Liliopsida</taxon>
        <taxon>Zingiberales</taxon>
        <taxon>Musaceae</taxon>
        <taxon>Ensete</taxon>
    </lineage>
</organism>
<protein>
    <submittedName>
        <fullName evidence="1">Uncharacterized protein</fullName>
    </submittedName>
</protein>
<proteinExistence type="predicted"/>
<dbReference type="AlphaFoldDB" id="A0A426XGU8"/>
<dbReference type="EMBL" id="AMZH03020979">
    <property type="protein sequence ID" value="RRT38673.1"/>
    <property type="molecule type" value="Genomic_DNA"/>
</dbReference>
<evidence type="ECO:0000313" key="1">
    <source>
        <dbReference type="EMBL" id="RRT38673.1"/>
    </source>
</evidence>
<evidence type="ECO:0000313" key="2">
    <source>
        <dbReference type="Proteomes" id="UP000287651"/>
    </source>
</evidence>
<sequence length="94" mass="10630">MGPRADDSSDAPCTPSYRFEQCTKDMHRIIRARCRSRVDSSHSLNELLTRGMQELTCDEEDDNDECEEERSTTTLDGYPHLIVFGGAHMMDSAS</sequence>
<accession>A0A426XGU8</accession>
<comment type="caution">
    <text evidence="1">The sequence shown here is derived from an EMBL/GenBank/DDBJ whole genome shotgun (WGS) entry which is preliminary data.</text>
</comment>
<name>A0A426XGU8_ENSVE</name>
<dbReference type="Proteomes" id="UP000287651">
    <property type="component" value="Unassembled WGS sequence"/>
</dbReference>